<gene>
    <name evidence="1" type="ORF">UFOVP749_33</name>
</gene>
<organism evidence="1">
    <name type="scientific">uncultured Caudovirales phage</name>
    <dbReference type="NCBI Taxonomy" id="2100421"/>
    <lineage>
        <taxon>Viruses</taxon>
        <taxon>Duplodnaviria</taxon>
        <taxon>Heunggongvirae</taxon>
        <taxon>Uroviricota</taxon>
        <taxon>Caudoviricetes</taxon>
        <taxon>Peduoviridae</taxon>
        <taxon>Maltschvirus</taxon>
        <taxon>Maltschvirus maltsch</taxon>
    </lineage>
</organism>
<protein>
    <submittedName>
        <fullName evidence="1">Uncharacterized protein</fullName>
    </submittedName>
</protein>
<evidence type="ECO:0000313" key="1">
    <source>
        <dbReference type="EMBL" id="CAB5225525.1"/>
    </source>
</evidence>
<proteinExistence type="predicted"/>
<sequence>MTESVPERRAVIYHGTPIVPNAAFEAIMPNRSACISFYRPDQVHLAETHCPKIMFDNGAFSFWQAALRAGQEWAEERDWSDYYAWLEPRLTEGRWAVIPDSPGAPSQINDGLLNDWPFDQWGAPLWHMDGPIERLGRLCDKYERVCFGWVGRFDEAKGGIAADEQAVGCEAYHRRMDEVAAFLGNQWPTIHMMRGIAVARDYPFRQRRQHIAGAERSQAGQRNGRSTWRSVAWQTGIC</sequence>
<reference evidence="1" key="1">
    <citation type="submission" date="2020-05" db="EMBL/GenBank/DDBJ databases">
        <authorList>
            <person name="Chiriac C."/>
            <person name="Salcher M."/>
            <person name="Ghai R."/>
            <person name="Kavagutti S V."/>
        </authorList>
    </citation>
    <scope>NUCLEOTIDE SEQUENCE</scope>
</reference>
<dbReference type="EMBL" id="LR798344">
    <property type="protein sequence ID" value="CAB5225525.1"/>
    <property type="molecule type" value="Genomic_DNA"/>
</dbReference>
<accession>A0A6J7X700</accession>
<name>A0A6J7X700_9CAUD</name>